<sequence length="61" mass="7238">MPKEKALKTNKSGWADRFDKLIKETQKEFKKKKISRKDIVQAIQEVRAKQRGTKNESYNSR</sequence>
<accession>A0A2H0XTB2</accession>
<evidence type="ECO:0000313" key="2">
    <source>
        <dbReference type="Proteomes" id="UP000231343"/>
    </source>
</evidence>
<organism evidence="1 2">
    <name type="scientific">Candidatus Saganbacteria bacterium CG08_land_8_20_14_0_20_45_16</name>
    <dbReference type="NCBI Taxonomy" id="2014293"/>
    <lineage>
        <taxon>Bacteria</taxon>
        <taxon>Bacillati</taxon>
        <taxon>Saganbacteria</taxon>
    </lineage>
</organism>
<name>A0A2H0XTB2_UNCSA</name>
<dbReference type="Proteomes" id="UP000231343">
    <property type="component" value="Unassembled WGS sequence"/>
</dbReference>
<protein>
    <submittedName>
        <fullName evidence="1">Uncharacterized protein</fullName>
    </submittedName>
</protein>
<gene>
    <name evidence="1" type="ORF">COT42_08810</name>
</gene>
<evidence type="ECO:0000313" key="1">
    <source>
        <dbReference type="EMBL" id="PIS28167.1"/>
    </source>
</evidence>
<reference evidence="1 2" key="1">
    <citation type="submission" date="2017-09" db="EMBL/GenBank/DDBJ databases">
        <title>Depth-based differentiation of microbial function through sediment-hosted aquifers and enrichment of novel symbionts in the deep terrestrial subsurface.</title>
        <authorList>
            <person name="Probst A.J."/>
            <person name="Ladd B."/>
            <person name="Jarett J.K."/>
            <person name="Geller-Mcgrath D.E."/>
            <person name="Sieber C.M."/>
            <person name="Emerson J.B."/>
            <person name="Anantharaman K."/>
            <person name="Thomas B.C."/>
            <person name="Malmstrom R."/>
            <person name="Stieglmeier M."/>
            <person name="Klingl A."/>
            <person name="Woyke T."/>
            <person name="Ryan C.M."/>
            <person name="Banfield J.F."/>
        </authorList>
    </citation>
    <scope>NUCLEOTIDE SEQUENCE [LARGE SCALE GENOMIC DNA]</scope>
    <source>
        <strain evidence="1">CG08_land_8_20_14_0_20_45_16</strain>
    </source>
</reference>
<dbReference type="EMBL" id="PEYM01000147">
    <property type="protein sequence ID" value="PIS28167.1"/>
    <property type="molecule type" value="Genomic_DNA"/>
</dbReference>
<comment type="caution">
    <text evidence="1">The sequence shown here is derived from an EMBL/GenBank/DDBJ whole genome shotgun (WGS) entry which is preliminary data.</text>
</comment>
<proteinExistence type="predicted"/>
<dbReference type="AlphaFoldDB" id="A0A2H0XTB2"/>